<protein>
    <submittedName>
        <fullName evidence="3">Centriole, cilia and spindle-associated protein isoform X2</fullName>
    </submittedName>
</protein>
<dbReference type="Proteomes" id="UP001652622">
    <property type="component" value="Unplaced"/>
</dbReference>
<dbReference type="CTD" id="126731"/>
<evidence type="ECO:0000313" key="2">
    <source>
        <dbReference type="Proteomes" id="UP001652622"/>
    </source>
</evidence>
<dbReference type="GO" id="GO:0036064">
    <property type="term" value="C:ciliary basal body"/>
    <property type="evidence" value="ECO:0007669"/>
    <property type="project" value="TreeGrafter"/>
</dbReference>
<dbReference type="GO" id="GO:0005814">
    <property type="term" value="C:centriole"/>
    <property type="evidence" value="ECO:0007669"/>
    <property type="project" value="TreeGrafter"/>
</dbReference>
<gene>
    <name evidence="3" type="primary">CCSAP</name>
</gene>
<proteinExistence type="predicted"/>
<feature type="compositionally biased region" description="Polar residues" evidence="1">
    <location>
        <begin position="150"/>
        <end position="168"/>
    </location>
</feature>
<feature type="compositionally biased region" description="Polar residues" evidence="1">
    <location>
        <begin position="202"/>
        <end position="217"/>
    </location>
</feature>
<feature type="compositionally biased region" description="Low complexity" evidence="1">
    <location>
        <begin position="56"/>
        <end position="75"/>
    </location>
</feature>
<keyword evidence="2" id="KW-1185">Reference proteome</keyword>
<dbReference type="PANTHER" id="PTHR31022">
    <property type="entry name" value="CENTRIOLE, CILIA AND SPINDLE-ASSOCIATED PROTEIN"/>
    <property type="match status" value="1"/>
</dbReference>
<dbReference type="GO" id="GO:0030424">
    <property type="term" value="C:axon"/>
    <property type="evidence" value="ECO:0007669"/>
    <property type="project" value="TreeGrafter"/>
</dbReference>
<reference evidence="3" key="1">
    <citation type="submission" date="2025-08" db="UniProtKB">
        <authorList>
            <consortium name="RefSeq"/>
        </authorList>
    </citation>
    <scope>IDENTIFICATION</scope>
    <source>
        <tissue evidence="3">Blood</tissue>
    </source>
</reference>
<organism evidence="2 3">
    <name type="scientific">Pantherophis guttatus</name>
    <name type="common">Corn snake</name>
    <name type="synonym">Elaphe guttata</name>
    <dbReference type="NCBI Taxonomy" id="94885"/>
    <lineage>
        <taxon>Eukaryota</taxon>
        <taxon>Metazoa</taxon>
        <taxon>Chordata</taxon>
        <taxon>Craniata</taxon>
        <taxon>Vertebrata</taxon>
        <taxon>Euteleostomi</taxon>
        <taxon>Lepidosauria</taxon>
        <taxon>Squamata</taxon>
        <taxon>Bifurcata</taxon>
        <taxon>Unidentata</taxon>
        <taxon>Episquamata</taxon>
        <taxon>Toxicofera</taxon>
        <taxon>Serpentes</taxon>
        <taxon>Colubroidea</taxon>
        <taxon>Colubridae</taxon>
        <taxon>Colubrinae</taxon>
        <taxon>Pantherophis</taxon>
    </lineage>
</organism>
<dbReference type="OrthoDB" id="6616361at2759"/>
<dbReference type="RefSeq" id="XP_034284251.1">
    <property type="nucleotide sequence ID" value="XM_034428360.1"/>
</dbReference>
<dbReference type="GO" id="GO:1901673">
    <property type="term" value="P:regulation of mitotic spindle assembly"/>
    <property type="evidence" value="ECO:0007669"/>
    <property type="project" value="TreeGrafter"/>
</dbReference>
<dbReference type="GO" id="GO:0005819">
    <property type="term" value="C:spindle"/>
    <property type="evidence" value="ECO:0007669"/>
    <property type="project" value="TreeGrafter"/>
</dbReference>
<sequence>MVPSRCVKSEYMKCFKEPKWEACGPCYQELLRYRLSRRLLEQAHRPWFWDDWEQDSSLNGSSGSSPSSQGTSSPPVVRQAEEEAAHPAGEIEVPGGDLDLDRISAPGEDVTSSPELAKPPGGPEVDVQEQSGGKAIVKKDERKTAGKGIDSSSCPQKQPLSQKSASGRQSDRKGAKNPQRTETTLGIKHPFALYGWGEKQTDTGSQKTHNVRASASVNEIHESALRAKNRRQVEKRKLPQRRIHTAEVERTWRTKPSGPDNPWMTEYMRCYSARAR</sequence>
<evidence type="ECO:0000313" key="3">
    <source>
        <dbReference type="RefSeq" id="XP_034284251.1"/>
    </source>
</evidence>
<evidence type="ECO:0000256" key="1">
    <source>
        <dbReference type="SAM" id="MobiDB-lite"/>
    </source>
</evidence>
<accession>A0A6P9CWY3</accession>
<dbReference type="GO" id="GO:0008017">
    <property type="term" value="F:microtubule binding"/>
    <property type="evidence" value="ECO:0007669"/>
    <property type="project" value="TreeGrafter"/>
</dbReference>
<dbReference type="AlphaFoldDB" id="A0A6P9CWY3"/>
<dbReference type="GO" id="GO:0035869">
    <property type="term" value="C:ciliary transition zone"/>
    <property type="evidence" value="ECO:0007669"/>
    <property type="project" value="TreeGrafter"/>
</dbReference>
<dbReference type="GeneID" id="117672004"/>
<dbReference type="GO" id="GO:0005930">
    <property type="term" value="C:axoneme"/>
    <property type="evidence" value="ECO:0007669"/>
    <property type="project" value="TreeGrafter"/>
</dbReference>
<dbReference type="InterPro" id="IPR029774">
    <property type="entry name" value="CSAP"/>
</dbReference>
<feature type="region of interest" description="Disordered" evidence="1">
    <location>
        <begin position="54"/>
        <end position="219"/>
    </location>
</feature>
<dbReference type="Pfam" id="PF15748">
    <property type="entry name" value="CCSAP"/>
    <property type="match status" value="1"/>
</dbReference>
<dbReference type="PANTHER" id="PTHR31022:SF4">
    <property type="entry name" value="CENTRIOLE, CILIA AND SPINDLE-ASSOCIATED PROTEIN"/>
    <property type="match status" value="1"/>
</dbReference>
<name>A0A6P9CWY3_PANGU</name>